<dbReference type="Pfam" id="PF13412">
    <property type="entry name" value="HTH_24"/>
    <property type="match status" value="1"/>
</dbReference>
<dbReference type="EMBL" id="SPQT01000044">
    <property type="protein sequence ID" value="TFV37981.1"/>
    <property type="molecule type" value="Genomic_DNA"/>
</dbReference>
<accession>A0A4Y9L332</accession>
<keyword evidence="6" id="KW-1185">Reference proteome</keyword>
<keyword evidence="3" id="KW-0804">Transcription</keyword>
<dbReference type="OrthoDB" id="7856348at2"/>
<dbReference type="PRINTS" id="PR00033">
    <property type="entry name" value="HTHASNC"/>
</dbReference>
<evidence type="ECO:0000256" key="2">
    <source>
        <dbReference type="ARBA" id="ARBA00023125"/>
    </source>
</evidence>
<organism evidence="5 6">
    <name type="scientific">Bradyrhizobium niftali</name>
    <dbReference type="NCBI Taxonomy" id="2560055"/>
    <lineage>
        <taxon>Bacteria</taxon>
        <taxon>Pseudomonadati</taxon>
        <taxon>Pseudomonadota</taxon>
        <taxon>Alphaproteobacteria</taxon>
        <taxon>Hyphomicrobiales</taxon>
        <taxon>Nitrobacteraceae</taxon>
        <taxon>Bradyrhizobium</taxon>
    </lineage>
</organism>
<dbReference type="PANTHER" id="PTHR30154:SF34">
    <property type="entry name" value="TRANSCRIPTIONAL REGULATOR AZLB"/>
    <property type="match status" value="1"/>
</dbReference>
<sequence>MRYDRIDARILEIVQKNNRLTSEVLGEMAGLSDTGCQRRLKRLRSEGIIEADVSIVSPKAVGRPIQMLVLVTLERERSDIIDRFKKAIKSSAEVVNGFYVTGDADFVLYVTANSMEDYEQFTRLFFYANPDIKGFKTLVIVDRVKAGFAIPIEAPSED</sequence>
<evidence type="ECO:0000256" key="1">
    <source>
        <dbReference type="ARBA" id="ARBA00023015"/>
    </source>
</evidence>
<dbReference type="InterPro" id="IPR036388">
    <property type="entry name" value="WH-like_DNA-bd_sf"/>
</dbReference>
<dbReference type="Gene3D" id="3.30.70.920">
    <property type="match status" value="1"/>
</dbReference>
<dbReference type="Pfam" id="PF01037">
    <property type="entry name" value="AsnC_trans_reg"/>
    <property type="match status" value="1"/>
</dbReference>
<dbReference type="SUPFAM" id="SSF54909">
    <property type="entry name" value="Dimeric alpha+beta barrel"/>
    <property type="match status" value="1"/>
</dbReference>
<keyword evidence="1" id="KW-0805">Transcription regulation</keyword>
<dbReference type="InterPro" id="IPR036390">
    <property type="entry name" value="WH_DNA-bd_sf"/>
</dbReference>
<dbReference type="InterPro" id="IPR011008">
    <property type="entry name" value="Dimeric_a/b-barrel"/>
</dbReference>
<dbReference type="InterPro" id="IPR019888">
    <property type="entry name" value="Tscrpt_reg_AsnC-like"/>
</dbReference>
<evidence type="ECO:0000256" key="3">
    <source>
        <dbReference type="ARBA" id="ARBA00023163"/>
    </source>
</evidence>
<dbReference type="Gene3D" id="1.10.10.10">
    <property type="entry name" value="Winged helix-like DNA-binding domain superfamily/Winged helix DNA-binding domain"/>
    <property type="match status" value="1"/>
</dbReference>
<proteinExistence type="predicted"/>
<dbReference type="AlphaFoldDB" id="A0A4Y9L332"/>
<comment type="caution">
    <text evidence="5">The sequence shown here is derived from an EMBL/GenBank/DDBJ whole genome shotgun (WGS) entry which is preliminary data.</text>
</comment>
<dbReference type="GO" id="GO:0005829">
    <property type="term" value="C:cytosol"/>
    <property type="evidence" value="ECO:0007669"/>
    <property type="project" value="TreeGrafter"/>
</dbReference>
<feature type="domain" description="HTH asnC-type" evidence="4">
    <location>
        <begin position="3"/>
        <end position="64"/>
    </location>
</feature>
<dbReference type="InterPro" id="IPR019887">
    <property type="entry name" value="Tscrpt_reg_AsnC/Lrp_C"/>
</dbReference>
<name>A0A4Y9L332_9BRAD</name>
<dbReference type="Proteomes" id="UP000297966">
    <property type="component" value="Unassembled WGS sequence"/>
</dbReference>
<dbReference type="SUPFAM" id="SSF46785">
    <property type="entry name" value="Winged helix' DNA-binding domain"/>
    <property type="match status" value="1"/>
</dbReference>
<dbReference type="GO" id="GO:0043565">
    <property type="term" value="F:sequence-specific DNA binding"/>
    <property type="evidence" value="ECO:0007669"/>
    <property type="project" value="InterPro"/>
</dbReference>
<reference evidence="5 6" key="1">
    <citation type="submission" date="2019-03" db="EMBL/GenBank/DDBJ databases">
        <title>Bradyrhizobium diversity isolated from nodules of Chamaecrista fasciculata.</title>
        <authorList>
            <person name="Klepa M.S."/>
            <person name="Urquiaga M.O."/>
            <person name="Hungria M."/>
            <person name="Delamuta J.R."/>
        </authorList>
    </citation>
    <scope>NUCLEOTIDE SEQUENCE [LARGE SCALE GENOMIC DNA]</scope>
    <source>
        <strain evidence="5 6">CNPSo 3448</strain>
    </source>
</reference>
<dbReference type="SMART" id="SM00344">
    <property type="entry name" value="HTH_ASNC"/>
    <property type="match status" value="1"/>
</dbReference>
<dbReference type="InterPro" id="IPR000485">
    <property type="entry name" value="AsnC-type_HTH_dom"/>
</dbReference>
<dbReference type="PANTHER" id="PTHR30154">
    <property type="entry name" value="LEUCINE-RESPONSIVE REGULATORY PROTEIN"/>
    <property type="match status" value="1"/>
</dbReference>
<dbReference type="RefSeq" id="WP_135179198.1">
    <property type="nucleotide sequence ID" value="NZ_JBIYER010000001.1"/>
</dbReference>
<protein>
    <submittedName>
        <fullName evidence="5">Lrp/AsnC family transcriptional regulator</fullName>
    </submittedName>
</protein>
<evidence type="ECO:0000313" key="6">
    <source>
        <dbReference type="Proteomes" id="UP000297966"/>
    </source>
</evidence>
<dbReference type="GO" id="GO:0043200">
    <property type="term" value="P:response to amino acid"/>
    <property type="evidence" value="ECO:0007669"/>
    <property type="project" value="TreeGrafter"/>
</dbReference>
<evidence type="ECO:0000313" key="5">
    <source>
        <dbReference type="EMBL" id="TFV37981.1"/>
    </source>
</evidence>
<dbReference type="PROSITE" id="PS50956">
    <property type="entry name" value="HTH_ASNC_2"/>
    <property type="match status" value="1"/>
</dbReference>
<evidence type="ECO:0000259" key="4">
    <source>
        <dbReference type="PROSITE" id="PS50956"/>
    </source>
</evidence>
<keyword evidence="2" id="KW-0238">DNA-binding</keyword>
<gene>
    <name evidence="5" type="ORF">E4K65_42625</name>
</gene>